<feature type="region of interest" description="Disordered" evidence="1">
    <location>
        <begin position="26"/>
        <end position="52"/>
    </location>
</feature>
<organism evidence="2 3">
    <name type="scientific">Kibdelosporangium banguiense</name>
    <dbReference type="NCBI Taxonomy" id="1365924"/>
    <lineage>
        <taxon>Bacteria</taxon>
        <taxon>Bacillati</taxon>
        <taxon>Actinomycetota</taxon>
        <taxon>Actinomycetes</taxon>
        <taxon>Pseudonocardiales</taxon>
        <taxon>Pseudonocardiaceae</taxon>
        <taxon>Kibdelosporangium</taxon>
    </lineage>
</organism>
<dbReference type="EMBL" id="JAGINW010000001">
    <property type="protein sequence ID" value="MBP2323064.1"/>
    <property type="molecule type" value="Genomic_DNA"/>
</dbReference>
<keyword evidence="3" id="KW-1185">Reference proteome</keyword>
<evidence type="ECO:0000256" key="1">
    <source>
        <dbReference type="SAM" id="MobiDB-lite"/>
    </source>
</evidence>
<gene>
    <name evidence="2" type="ORF">JOF56_003449</name>
</gene>
<protein>
    <recommendedName>
        <fullName evidence="4">Translocase</fullName>
    </recommendedName>
</protein>
<evidence type="ECO:0000313" key="2">
    <source>
        <dbReference type="EMBL" id="MBP2323064.1"/>
    </source>
</evidence>
<comment type="caution">
    <text evidence="2">The sequence shown here is derived from an EMBL/GenBank/DDBJ whole genome shotgun (WGS) entry which is preliminary data.</text>
</comment>
<reference evidence="2 3" key="1">
    <citation type="submission" date="2021-03" db="EMBL/GenBank/DDBJ databases">
        <title>Sequencing the genomes of 1000 actinobacteria strains.</title>
        <authorList>
            <person name="Klenk H.-P."/>
        </authorList>
    </citation>
    <scope>NUCLEOTIDE SEQUENCE [LARGE SCALE GENOMIC DNA]</scope>
    <source>
        <strain evidence="2 3">DSM 46670</strain>
    </source>
</reference>
<name>A0ABS4TGE5_9PSEU</name>
<dbReference type="RefSeq" id="WP_209638966.1">
    <property type="nucleotide sequence ID" value="NZ_JAGINW010000001.1"/>
</dbReference>
<evidence type="ECO:0000313" key="3">
    <source>
        <dbReference type="Proteomes" id="UP001519332"/>
    </source>
</evidence>
<accession>A0ABS4TGE5</accession>
<dbReference type="Proteomes" id="UP001519332">
    <property type="component" value="Unassembled WGS sequence"/>
</dbReference>
<proteinExistence type="predicted"/>
<evidence type="ECO:0008006" key="4">
    <source>
        <dbReference type="Google" id="ProtNLM"/>
    </source>
</evidence>
<sequence length="52" mass="5825">MVEIILAVIVLALLVYGLERNHARQAKPRPRLFGSTNVDDREPFRSPPALSP</sequence>